<dbReference type="PROSITE" id="PS51767">
    <property type="entry name" value="PEPTIDASE_A1"/>
    <property type="match status" value="1"/>
</dbReference>
<dbReference type="Proteomes" id="UP000276834">
    <property type="component" value="Unassembled WGS sequence"/>
</dbReference>
<dbReference type="Pfam" id="PF00026">
    <property type="entry name" value="Asp"/>
    <property type="match status" value="1"/>
</dbReference>
<dbReference type="OrthoDB" id="771136at2759"/>
<feature type="domain" description="Peptidase A1" evidence="1">
    <location>
        <begin position="1"/>
        <end position="70"/>
    </location>
</feature>
<accession>A0A3L8RXZ0</accession>
<dbReference type="EMBL" id="QUSF01000132">
    <property type="protein sequence ID" value="RLV90048.1"/>
    <property type="molecule type" value="Genomic_DNA"/>
</dbReference>
<sequence>MDGHGPPGQCKKRFQPTLPQFPSCSQMQHNQGSCMSSFQDTSGDLWILGDVFIRVYYSIFDRANNRVGLAKAV</sequence>
<evidence type="ECO:0000259" key="1">
    <source>
        <dbReference type="PROSITE" id="PS51767"/>
    </source>
</evidence>
<comment type="caution">
    <text evidence="2">The sequence shown here is derived from an EMBL/GenBank/DDBJ whole genome shotgun (WGS) entry which is preliminary data.</text>
</comment>
<organism evidence="2 3">
    <name type="scientific">Chloebia gouldiae</name>
    <name type="common">Gouldian finch</name>
    <name type="synonym">Erythrura gouldiae</name>
    <dbReference type="NCBI Taxonomy" id="44316"/>
    <lineage>
        <taxon>Eukaryota</taxon>
        <taxon>Metazoa</taxon>
        <taxon>Chordata</taxon>
        <taxon>Craniata</taxon>
        <taxon>Vertebrata</taxon>
        <taxon>Euteleostomi</taxon>
        <taxon>Archelosauria</taxon>
        <taxon>Archosauria</taxon>
        <taxon>Dinosauria</taxon>
        <taxon>Saurischia</taxon>
        <taxon>Theropoda</taxon>
        <taxon>Coelurosauria</taxon>
        <taxon>Aves</taxon>
        <taxon>Neognathae</taxon>
        <taxon>Neoaves</taxon>
        <taxon>Telluraves</taxon>
        <taxon>Australaves</taxon>
        <taxon>Passeriformes</taxon>
        <taxon>Passeroidea</taxon>
        <taxon>Passeridae</taxon>
        <taxon>Chloebia</taxon>
    </lineage>
</organism>
<keyword evidence="3" id="KW-1185">Reference proteome</keyword>
<reference evidence="2 3" key="1">
    <citation type="journal article" date="2018" name="Proc. R. Soc. B">
        <title>A non-coding region near Follistatin controls head colour polymorphism in the Gouldian finch.</title>
        <authorList>
            <person name="Toomey M.B."/>
            <person name="Marques C.I."/>
            <person name="Andrade P."/>
            <person name="Araujo P.M."/>
            <person name="Sabatino S."/>
            <person name="Gazda M.A."/>
            <person name="Afonso S."/>
            <person name="Lopes R.J."/>
            <person name="Corbo J.C."/>
            <person name="Carneiro M."/>
        </authorList>
    </citation>
    <scope>NUCLEOTIDE SEQUENCE [LARGE SCALE GENOMIC DNA]</scope>
    <source>
        <strain evidence="2">Red01</strain>
        <tissue evidence="2">Muscle</tissue>
    </source>
</reference>
<dbReference type="InterPro" id="IPR021109">
    <property type="entry name" value="Peptidase_aspartic_dom_sf"/>
</dbReference>
<dbReference type="STRING" id="44316.ENSEGOP00005015272"/>
<protein>
    <recommendedName>
        <fullName evidence="1">Peptidase A1 domain-containing protein</fullName>
    </recommendedName>
</protein>
<dbReference type="InterPro" id="IPR033121">
    <property type="entry name" value="PEPTIDASE_A1"/>
</dbReference>
<gene>
    <name evidence="2" type="ORF">DV515_00014590</name>
</gene>
<name>A0A3L8RXZ0_CHLGU</name>
<evidence type="ECO:0000313" key="3">
    <source>
        <dbReference type="Proteomes" id="UP000276834"/>
    </source>
</evidence>
<proteinExistence type="predicted"/>
<dbReference type="SUPFAM" id="SSF50630">
    <property type="entry name" value="Acid proteases"/>
    <property type="match status" value="1"/>
</dbReference>
<dbReference type="Gene3D" id="2.40.70.10">
    <property type="entry name" value="Acid Proteases"/>
    <property type="match status" value="1"/>
</dbReference>
<dbReference type="AlphaFoldDB" id="A0A3L8RXZ0"/>
<evidence type="ECO:0000313" key="2">
    <source>
        <dbReference type="EMBL" id="RLV90048.1"/>
    </source>
</evidence>